<evidence type="ECO:0000259" key="2">
    <source>
        <dbReference type="Pfam" id="PF03551"/>
    </source>
</evidence>
<dbReference type="InterPro" id="IPR052509">
    <property type="entry name" value="Metal_resp_DNA-bind_regulator"/>
</dbReference>
<dbReference type="Gene3D" id="1.10.10.10">
    <property type="entry name" value="Winged helix-like DNA-binding domain superfamily/Winged helix DNA-binding domain"/>
    <property type="match status" value="1"/>
</dbReference>
<dbReference type="Pfam" id="PF03551">
    <property type="entry name" value="PadR"/>
    <property type="match status" value="1"/>
</dbReference>
<dbReference type="InterPro" id="IPR005149">
    <property type="entry name" value="Tscrpt_reg_PadR_N"/>
</dbReference>
<proteinExistence type="predicted"/>
<dbReference type="PANTHER" id="PTHR33169:SF26">
    <property type="entry name" value="CONSERVED PROTEIN"/>
    <property type="match status" value="1"/>
</dbReference>
<dbReference type="EMBL" id="BIFT01000001">
    <property type="protein sequence ID" value="GCE28828.1"/>
    <property type="molecule type" value="Genomic_DNA"/>
</dbReference>
<evidence type="ECO:0000313" key="3">
    <source>
        <dbReference type="EMBL" id="GCE28828.1"/>
    </source>
</evidence>
<sequence length="214" mass="24588">MATNENQPKVKKAQESKKSSGGRSPQPAYELFVLGELMNGPQHGYKLHAIIQRILGPFHRLSWGTLYPLIRRLETQHLITSESEQDGEEGAERGERGQQRKHYRLTEAGQERFFALMADPGDYNADYPDLFAIKLSKFNLVSPEQQLAVLQHYYDYLRVLRDHYGHGRSQIMANPGINDEERPFVLQLSDYHMSYLDARLAWLETKIASLTIGQ</sequence>
<feature type="region of interest" description="Disordered" evidence="1">
    <location>
        <begin position="80"/>
        <end position="100"/>
    </location>
</feature>
<dbReference type="InterPro" id="IPR036388">
    <property type="entry name" value="WH-like_DNA-bd_sf"/>
</dbReference>
<name>A0A402BBM7_9CHLR</name>
<comment type="caution">
    <text evidence="3">The sequence shown here is derived from an EMBL/GenBank/DDBJ whole genome shotgun (WGS) entry which is preliminary data.</text>
</comment>
<dbReference type="Proteomes" id="UP000287171">
    <property type="component" value="Unassembled WGS sequence"/>
</dbReference>
<dbReference type="InterPro" id="IPR036390">
    <property type="entry name" value="WH_DNA-bd_sf"/>
</dbReference>
<evidence type="ECO:0000256" key="1">
    <source>
        <dbReference type="SAM" id="MobiDB-lite"/>
    </source>
</evidence>
<reference evidence="4" key="1">
    <citation type="submission" date="2018-12" db="EMBL/GenBank/DDBJ databases">
        <title>Tengunoibacter tsumagoiensis gen. nov., sp. nov., Dictyobacter kobayashii sp. nov., D. alpinus sp. nov., and D. joshuensis sp. nov. and description of Dictyobacteraceae fam. nov. within the order Ktedonobacterales isolated from Tengu-no-mugimeshi.</title>
        <authorList>
            <person name="Wang C.M."/>
            <person name="Zheng Y."/>
            <person name="Sakai Y."/>
            <person name="Toyoda A."/>
            <person name="Minakuchi Y."/>
            <person name="Abe K."/>
            <person name="Yokota A."/>
            <person name="Yabe S."/>
        </authorList>
    </citation>
    <scope>NUCLEOTIDE SEQUENCE [LARGE SCALE GENOMIC DNA]</scope>
    <source>
        <strain evidence="4">Uno16</strain>
    </source>
</reference>
<protein>
    <submittedName>
        <fullName evidence="3">PadR family transcriptional regulator</fullName>
    </submittedName>
</protein>
<feature type="domain" description="Transcription regulator PadR N-terminal" evidence="2">
    <location>
        <begin position="33"/>
        <end position="113"/>
    </location>
</feature>
<feature type="region of interest" description="Disordered" evidence="1">
    <location>
        <begin position="1"/>
        <end position="25"/>
    </location>
</feature>
<dbReference type="SUPFAM" id="SSF46785">
    <property type="entry name" value="Winged helix' DNA-binding domain"/>
    <property type="match status" value="1"/>
</dbReference>
<dbReference type="PANTHER" id="PTHR33169">
    <property type="entry name" value="PADR-FAMILY TRANSCRIPTIONAL REGULATOR"/>
    <property type="match status" value="1"/>
</dbReference>
<evidence type="ECO:0000313" key="4">
    <source>
        <dbReference type="Proteomes" id="UP000287171"/>
    </source>
</evidence>
<organism evidence="3 4">
    <name type="scientific">Dictyobacter alpinus</name>
    <dbReference type="NCBI Taxonomy" id="2014873"/>
    <lineage>
        <taxon>Bacteria</taxon>
        <taxon>Bacillati</taxon>
        <taxon>Chloroflexota</taxon>
        <taxon>Ktedonobacteria</taxon>
        <taxon>Ktedonobacterales</taxon>
        <taxon>Dictyobacteraceae</taxon>
        <taxon>Dictyobacter</taxon>
    </lineage>
</organism>
<keyword evidence="4" id="KW-1185">Reference proteome</keyword>
<dbReference type="AlphaFoldDB" id="A0A402BBM7"/>
<gene>
    <name evidence="3" type="ORF">KDA_43120</name>
</gene>
<accession>A0A402BBM7</accession>
<dbReference type="RefSeq" id="WP_161982287.1">
    <property type="nucleotide sequence ID" value="NZ_BIFT01000001.1"/>
</dbReference>